<feature type="region of interest" description="Disordered" evidence="1">
    <location>
        <begin position="84"/>
        <end position="107"/>
    </location>
</feature>
<keyword evidence="2" id="KW-0472">Membrane</keyword>
<sequence>MLASNDRRIFTGIDGKVGKAIFIDLVEEDQKPDFNPDQKPGFSWWAILIIVFAVVLLVLITLIIIFYLYKSKQSLEEPIVHPIETPPQISSPISEQSTVRSVVSNSN</sequence>
<keyword evidence="2" id="KW-0812">Transmembrane</keyword>
<keyword evidence="2" id="KW-1133">Transmembrane helix</keyword>
<organism evidence="3 4">
    <name type="scientific">Streblomastix strix</name>
    <dbReference type="NCBI Taxonomy" id="222440"/>
    <lineage>
        <taxon>Eukaryota</taxon>
        <taxon>Metamonada</taxon>
        <taxon>Preaxostyla</taxon>
        <taxon>Oxymonadida</taxon>
        <taxon>Streblomastigidae</taxon>
        <taxon>Streblomastix</taxon>
    </lineage>
</organism>
<evidence type="ECO:0000313" key="3">
    <source>
        <dbReference type="EMBL" id="KAA6392700.1"/>
    </source>
</evidence>
<comment type="caution">
    <text evidence="3">The sequence shown here is derived from an EMBL/GenBank/DDBJ whole genome shotgun (WGS) entry which is preliminary data.</text>
</comment>
<reference evidence="3 4" key="1">
    <citation type="submission" date="2019-03" db="EMBL/GenBank/DDBJ databases">
        <title>Single cell metagenomics reveals metabolic interactions within the superorganism composed of flagellate Streblomastix strix and complex community of Bacteroidetes bacteria on its surface.</title>
        <authorList>
            <person name="Treitli S.C."/>
            <person name="Kolisko M."/>
            <person name="Husnik F."/>
            <person name="Keeling P."/>
            <person name="Hampl V."/>
        </authorList>
    </citation>
    <scope>NUCLEOTIDE SEQUENCE [LARGE SCALE GENOMIC DNA]</scope>
    <source>
        <strain evidence="3">ST1C</strain>
    </source>
</reference>
<gene>
    <name evidence="3" type="ORF">EZS28_011769</name>
</gene>
<evidence type="ECO:0000256" key="2">
    <source>
        <dbReference type="SAM" id="Phobius"/>
    </source>
</evidence>
<dbReference type="AlphaFoldDB" id="A0A5J4WCY1"/>
<name>A0A5J4WCY1_9EUKA</name>
<dbReference type="Proteomes" id="UP000324800">
    <property type="component" value="Unassembled WGS sequence"/>
</dbReference>
<feature type="transmembrane region" description="Helical" evidence="2">
    <location>
        <begin position="42"/>
        <end position="69"/>
    </location>
</feature>
<evidence type="ECO:0000313" key="4">
    <source>
        <dbReference type="Proteomes" id="UP000324800"/>
    </source>
</evidence>
<proteinExistence type="predicted"/>
<dbReference type="EMBL" id="SNRW01002459">
    <property type="protein sequence ID" value="KAA6392700.1"/>
    <property type="molecule type" value="Genomic_DNA"/>
</dbReference>
<protein>
    <submittedName>
        <fullName evidence="3">Uncharacterized protein</fullName>
    </submittedName>
</protein>
<accession>A0A5J4WCY1</accession>
<feature type="compositionally biased region" description="Low complexity" evidence="1">
    <location>
        <begin position="84"/>
        <end position="98"/>
    </location>
</feature>
<evidence type="ECO:0000256" key="1">
    <source>
        <dbReference type="SAM" id="MobiDB-lite"/>
    </source>
</evidence>